<dbReference type="EMBL" id="SGOB01000005">
    <property type="protein sequence ID" value="TRA86585.1"/>
    <property type="molecule type" value="Genomic_DNA"/>
</dbReference>
<evidence type="ECO:0000256" key="1">
    <source>
        <dbReference type="SAM" id="MobiDB-lite"/>
    </source>
</evidence>
<organism evidence="2 3">
    <name type="scientific">Rhizobium rhizogenes</name>
    <name type="common">Agrobacterium rhizogenes</name>
    <dbReference type="NCBI Taxonomy" id="359"/>
    <lineage>
        <taxon>Bacteria</taxon>
        <taxon>Pseudomonadati</taxon>
        <taxon>Pseudomonadota</taxon>
        <taxon>Alphaproteobacteria</taxon>
        <taxon>Hyphomicrobiales</taxon>
        <taxon>Rhizobiaceae</taxon>
        <taxon>Rhizobium/Agrobacterium group</taxon>
        <taxon>Rhizobium</taxon>
    </lineage>
</organism>
<evidence type="ECO:0000313" key="3">
    <source>
        <dbReference type="Proteomes" id="UP000320858"/>
    </source>
</evidence>
<comment type="caution">
    <text evidence="2">The sequence shown here is derived from an EMBL/GenBank/DDBJ whole genome shotgun (WGS) entry which is preliminary data.</text>
</comment>
<reference evidence="2 3" key="1">
    <citation type="journal article" date="2019" name="Appl. Microbiol. Biotechnol.">
        <title>Differential efficiency of wild type rhizogenic strains for rol gene transformation of plants.</title>
        <authorList>
            <person name="Desmet S."/>
            <person name="De Keyser E."/>
            <person name="Van Vaerenbergh J."/>
            <person name="Baeyen S."/>
            <person name="Van Huylenbroeck J."/>
            <person name="Geelen D."/>
            <person name="Dhooghe E."/>
        </authorList>
    </citation>
    <scope>NUCLEOTIDE SEQUENCE [LARGE SCALE GENOMIC DNA]</scope>
    <source>
        <strain evidence="2 3">B 4.1</strain>
    </source>
</reference>
<sequence length="68" mass="7808">MKLIFITVKLNSISQILVRTGDRFPQRRQARDRAPSATDTKTIPKKCQSSIAIPIAGNFFWLMRKFQA</sequence>
<dbReference type="Proteomes" id="UP000320858">
    <property type="component" value="Unassembled WGS sequence"/>
</dbReference>
<evidence type="ECO:0000313" key="2">
    <source>
        <dbReference type="EMBL" id="TRA86585.1"/>
    </source>
</evidence>
<feature type="region of interest" description="Disordered" evidence="1">
    <location>
        <begin position="24"/>
        <end position="43"/>
    </location>
</feature>
<proteinExistence type="predicted"/>
<name>A0AA94VAF1_RHIRH</name>
<gene>
    <name evidence="2" type="ORF">EXN24_19860</name>
</gene>
<accession>A0AA94VAF1</accession>
<feature type="compositionally biased region" description="Basic and acidic residues" evidence="1">
    <location>
        <begin position="24"/>
        <end position="34"/>
    </location>
</feature>
<protein>
    <submittedName>
        <fullName evidence="2">Uncharacterized protein</fullName>
    </submittedName>
</protein>
<dbReference type="AlphaFoldDB" id="A0AA94VAF1"/>